<dbReference type="Pfam" id="PF20957">
    <property type="entry name" value="GxGYxYP_N_2nd"/>
    <property type="match status" value="1"/>
</dbReference>
<gene>
    <name evidence="5" type="ORF">ET464_01515</name>
</gene>
<evidence type="ECO:0000259" key="2">
    <source>
        <dbReference type="Pfam" id="PF14323"/>
    </source>
</evidence>
<keyword evidence="6" id="KW-1185">Reference proteome</keyword>
<evidence type="ECO:0000313" key="6">
    <source>
        <dbReference type="Proteomes" id="UP000293568"/>
    </source>
</evidence>
<feature type="domain" description="GxGYxYP putative glycoside hydrolase second N-terminal" evidence="3">
    <location>
        <begin position="274"/>
        <end position="345"/>
    </location>
</feature>
<evidence type="ECO:0000313" key="5">
    <source>
        <dbReference type="EMBL" id="QAY65255.1"/>
    </source>
</evidence>
<dbReference type="PANTHER" id="PTHR37321">
    <property type="entry name" value="EXPORTED PROTEIN-RELATED"/>
    <property type="match status" value="1"/>
</dbReference>
<keyword evidence="1" id="KW-1133">Transmembrane helix</keyword>
<dbReference type="Proteomes" id="UP000293568">
    <property type="component" value="Chromosome"/>
</dbReference>
<feature type="transmembrane region" description="Helical" evidence="1">
    <location>
        <begin position="27"/>
        <end position="46"/>
    </location>
</feature>
<dbReference type="InterPro" id="IPR048309">
    <property type="entry name" value="GxGYxYP_N_3rd"/>
</dbReference>
<dbReference type="Pfam" id="PF14323">
    <property type="entry name" value="GxGYxYP_C"/>
    <property type="match status" value="1"/>
</dbReference>
<sequence>MQSTGSWQRESGAFFLKGVRIMKKSRIAAGLGLVIVAAAVAAVAYWHGAAKKEGIRWPQNQALPSFPKPADRLDLISLNTALVYEGEGSGYGQTTGKADGGSWHAVAGTDKAGELIMDVKGITEVPAGETKADFQLSVDQFADENGVVAKLEVIDQQTGKTLGSLEVSNWDFQQENASQTFEVPLTAPDSPHPLELRVMWTGKSSLRLYSVTFQSPRKADEAAMFETLRGVVNSAEPRIYDEDKSGTYWLDALGLSYTRVKDNWQLMDKYRKEVKGIVVYDPDVPDTYNLATTIAGLKKAVVAAPSLLEKLTGEPYKLPIVEDLRGKYKSNIEVYDDLYSRYWSQTTHKVLVGLSPDLKTNLREYAMGIKAAVVWLNPAVPEEEALLNKFMKDMPYGTGLYLGWWPDEQQGVTKTSEFGLATVAADYSSNLSVLSGTSRNITLPKPPVKPPLENKVYLTYIVSDGDNLQYIEGTLPKLWDNPDRGKIPLGWTVSPLMADAMPGVLDYLNRTATDNDVLISGPSGMGYTYPNLWTDQKGLDQFFARTNTYMSRAGMNVLTVWNTVVGPTNPNVGQSIAEHAPSLLGFTSQGNTGVISVYNDSMPGQELQKGYGSSEPDLTTYVEDAMKTWDHNTPLFVGIQAQPWSVSYQDFEQAYDYFKDNKDIAIVRPDVYFELMRESKHLPVHPEP</sequence>
<organism evidence="5 6">
    <name type="scientific">Paenibacillus protaetiae</name>
    <dbReference type="NCBI Taxonomy" id="2509456"/>
    <lineage>
        <taxon>Bacteria</taxon>
        <taxon>Bacillati</taxon>
        <taxon>Bacillota</taxon>
        <taxon>Bacilli</taxon>
        <taxon>Bacillales</taxon>
        <taxon>Paenibacillaceae</taxon>
        <taxon>Paenibacillus</taxon>
    </lineage>
</organism>
<feature type="domain" description="GxGYxYP putative glycoside hydrolase third N-terminal" evidence="4">
    <location>
        <begin position="348"/>
        <end position="436"/>
    </location>
</feature>
<dbReference type="InterPro" id="IPR025832">
    <property type="entry name" value="GxGYxYP_C"/>
</dbReference>
<keyword evidence="1" id="KW-0812">Transmembrane</keyword>
<dbReference type="InterPro" id="IPR038410">
    <property type="entry name" value="GxGYxYP_C_sf"/>
</dbReference>
<dbReference type="EMBL" id="CP035492">
    <property type="protein sequence ID" value="QAY65255.1"/>
    <property type="molecule type" value="Genomic_DNA"/>
</dbReference>
<protein>
    <submittedName>
        <fullName evidence="5">Uncharacterized protein</fullName>
    </submittedName>
</protein>
<dbReference type="Pfam" id="PF20958">
    <property type="entry name" value="GxGYxYP_N_3rd"/>
    <property type="match status" value="1"/>
</dbReference>
<keyword evidence="1" id="KW-0472">Membrane</keyword>
<dbReference type="AlphaFoldDB" id="A0A4P6ES45"/>
<dbReference type="OrthoDB" id="3799094at2"/>
<dbReference type="PANTHER" id="PTHR37321:SF1">
    <property type="entry name" value="EXPORTED PROTEIN"/>
    <property type="match status" value="1"/>
</dbReference>
<name>A0A4P6ES45_9BACL</name>
<dbReference type="Gene3D" id="3.20.20.490">
    <property type="entry name" value="GxGYxYP glycoside hydrolase, C-terminal domain"/>
    <property type="match status" value="1"/>
</dbReference>
<accession>A0A4P6ES45</accession>
<feature type="domain" description="GxGYxYP putative glycoside hydrolase C-terminal" evidence="2">
    <location>
        <begin position="454"/>
        <end position="677"/>
    </location>
</feature>
<dbReference type="InterPro" id="IPR048310">
    <property type="entry name" value="GxGYxYP_N_2nd"/>
</dbReference>
<evidence type="ECO:0000259" key="3">
    <source>
        <dbReference type="Pfam" id="PF20957"/>
    </source>
</evidence>
<evidence type="ECO:0000259" key="4">
    <source>
        <dbReference type="Pfam" id="PF20958"/>
    </source>
</evidence>
<dbReference type="KEGG" id="pprt:ET464_01515"/>
<evidence type="ECO:0000256" key="1">
    <source>
        <dbReference type="SAM" id="Phobius"/>
    </source>
</evidence>
<reference evidence="5 6" key="1">
    <citation type="submission" date="2019-01" db="EMBL/GenBank/DDBJ databases">
        <title>Genome sequencing of strain FW100M-2.</title>
        <authorList>
            <person name="Heo J."/>
            <person name="Kim S.-J."/>
            <person name="Kim J.-S."/>
            <person name="Hong S.-B."/>
            <person name="Kwon S.-W."/>
        </authorList>
    </citation>
    <scope>NUCLEOTIDE SEQUENCE [LARGE SCALE GENOMIC DNA]</scope>
    <source>
        <strain evidence="5 6">FW100M-2</strain>
    </source>
</reference>
<proteinExistence type="predicted"/>